<dbReference type="RefSeq" id="WP_324738219.1">
    <property type="nucleotide sequence ID" value="NZ_JAYKTO010000002.1"/>
</dbReference>
<feature type="coiled-coil region" evidence="1">
    <location>
        <begin position="227"/>
        <end position="260"/>
    </location>
</feature>
<organism evidence="2 3">
    <name type="scientific">Streptococcus gingivalis</name>
    <dbReference type="NCBI Taxonomy" id="3111861"/>
    <lineage>
        <taxon>Bacteria</taxon>
        <taxon>Bacillati</taxon>
        <taxon>Bacillota</taxon>
        <taxon>Bacilli</taxon>
        <taxon>Lactobacillales</taxon>
        <taxon>Streptococcaceae</taxon>
        <taxon>Streptococcus</taxon>
    </lineage>
</organism>
<feature type="coiled-coil region" evidence="1">
    <location>
        <begin position="51"/>
        <end position="121"/>
    </location>
</feature>
<accession>A0ABU6BAY2</accession>
<dbReference type="Pfam" id="PF07083">
    <property type="entry name" value="DUF1351"/>
    <property type="match status" value="1"/>
</dbReference>
<name>A0ABU6BAY2_9STRE</name>
<evidence type="ECO:0000313" key="2">
    <source>
        <dbReference type="EMBL" id="MEB3520608.1"/>
    </source>
</evidence>
<comment type="caution">
    <text evidence="2">The sequence shown here is derived from an EMBL/GenBank/DDBJ whole genome shotgun (WGS) entry which is preliminary data.</text>
</comment>
<keyword evidence="1" id="KW-0175">Coiled coil</keyword>
<protein>
    <submittedName>
        <fullName evidence="2">DUF1351 domain-containing protein</fullName>
    </submittedName>
</protein>
<dbReference type="InterPro" id="IPR009785">
    <property type="entry name" value="Prophage_Lj928_Orf309"/>
</dbReference>
<reference evidence="2 3" key="1">
    <citation type="submission" date="2024-01" db="EMBL/GenBank/DDBJ databases">
        <title>Description of Streptococcus dentalis sp. nov., Streptococcus gingivalis sp. nov., Streptococcus lingualis sp. nov. isolated from human oral cavity.</title>
        <authorList>
            <person name="Choi Y.S."/>
            <person name="Goo B.J."/>
            <person name="Bae J.W."/>
        </authorList>
    </citation>
    <scope>NUCLEOTIDE SEQUENCE [LARGE SCALE GENOMIC DNA]</scope>
    <source>
        <strain evidence="2 3">S2</strain>
    </source>
</reference>
<proteinExistence type="predicted"/>
<gene>
    <name evidence="2" type="ORF">SM122_08625</name>
</gene>
<sequence>MKEAETINQLDNIQINFEPAKVAFSDFGAFEAGIEQAIAKYGTFDLEVNTIEEVKQARTDLNKLSKSLEDRRKEIKGKINEPYTEFEKAYKVPYGKLEDLIDILKQQIDGYEDAQKELRQDTVRNWFKEKALEGNLNPDIFEQYLDGYTKAGQFKKDSFQLLKKTETELEAIVLAELQKQNQKDQDISIISSQCATHNIGPATYIRAYESGQTLAEVLDSITADIESAKLFKERQEAQKRAEEERKAEIERMAKEQAEASIKAYDAETGEVIEDEPKPAPTNSKYVTTIKFWFDLEQAKQFKEWLDTHNIKFETVEGMKKC</sequence>
<evidence type="ECO:0000313" key="3">
    <source>
        <dbReference type="Proteomes" id="UP001308656"/>
    </source>
</evidence>
<keyword evidence="3" id="KW-1185">Reference proteome</keyword>
<dbReference type="EMBL" id="JAYKTO010000002">
    <property type="protein sequence ID" value="MEB3520608.1"/>
    <property type="molecule type" value="Genomic_DNA"/>
</dbReference>
<evidence type="ECO:0000256" key="1">
    <source>
        <dbReference type="SAM" id="Coils"/>
    </source>
</evidence>
<dbReference type="Proteomes" id="UP001308656">
    <property type="component" value="Unassembled WGS sequence"/>
</dbReference>